<evidence type="ECO:0000313" key="1">
    <source>
        <dbReference type="EMBL" id="MBA0854322.1"/>
    </source>
</evidence>
<evidence type="ECO:0000313" key="2">
    <source>
        <dbReference type="Proteomes" id="UP000593576"/>
    </source>
</evidence>
<protein>
    <submittedName>
        <fullName evidence="1">Uncharacterized protein</fullName>
    </submittedName>
</protein>
<dbReference type="AlphaFoldDB" id="A0A7J9L680"/>
<feature type="non-terminal residue" evidence="1">
    <location>
        <position position="1"/>
    </location>
</feature>
<proteinExistence type="predicted"/>
<dbReference type="EMBL" id="JABFAF010000004">
    <property type="protein sequence ID" value="MBA0854322.1"/>
    <property type="molecule type" value="Genomic_DNA"/>
</dbReference>
<comment type="caution">
    <text evidence="1">The sequence shown here is derived from an EMBL/GenBank/DDBJ whole genome shotgun (WGS) entry which is preliminary data.</text>
</comment>
<reference evidence="1 2" key="1">
    <citation type="journal article" date="2019" name="Genome Biol. Evol.">
        <title>Insights into the evolution of the New World diploid cottons (Gossypium, subgenus Houzingenia) based on genome sequencing.</title>
        <authorList>
            <person name="Grover C.E."/>
            <person name="Arick M.A. 2nd"/>
            <person name="Thrash A."/>
            <person name="Conover J.L."/>
            <person name="Sanders W.S."/>
            <person name="Peterson D.G."/>
            <person name="Frelichowski J.E."/>
            <person name="Scheffler J.A."/>
            <person name="Scheffler B.E."/>
            <person name="Wendel J.F."/>
        </authorList>
    </citation>
    <scope>NUCLEOTIDE SEQUENCE [LARGE SCALE GENOMIC DNA]</scope>
    <source>
        <strain evidence="1">1</strain>
        <tissue evidence="1">Leaf</tissue>
    </source>
</reference>
<gene>
    <name evidence="1" type="ORF">Goshw_029118</name>
</gene>
<organism evidence="1 2">
    <name type="scientific">Gossypium schwendimanii</name>
    <name type="common">Cotton</name>
    <dbReference type="NCBI Taxonomy" id="34291"/>
    <lineage>
        <taxon>Eukaryota</taxon>
        <taxon>Viridiplantae</taxon>
        <taxon>Streptophyta</taxon>
        <taxon>Embryophyta</taxon>
        <taxon>Tracheophyta</taxon>
        <taxon>Spermatophyta</taxon>
        <taxon>Magnoliopsida</taxon>
        <taxon>eudicotyledons</taxon>
        <taxon>Gunneridae</taxon>
        <taxon>Pentapetalae</taxon>
        <taxon>rosids</taxon>
        <taxon>malvids</taxon>
        <taxon>Malvales</taxon>
        <taxon>Malvaceae</taxon>
        <taxon>Malvoideae</taxon>
        <taxon>Gossypium</taxon>
    </lineage>
</organism>
<dbReference type="Proteomes" id="UP000593576">
    <property type="component" value="Unassembled WGS sequence"/>
</dbReference>
<accession>A0A7J9L680</accession>
<sequence length="41" mass="4638">LAKGQPIPSKTTYKAKILTHVRSFSCLKVGFDVRCVYLRLV</sequence>
<keyword evidence="2" id="KW-1185">Reference proteome</keyword>
<name>A0A7J9L680_GOSSC</name>